<dbReference type="EMBL" id="JAZGSY010000039">
    <property type="protein sequence ID" value="KAL1842572.1"/>
    <property type="molecule type" value="Genomic_DNA"/>
</dbReference>
<sequence>MSSPNNRQNLQDPKRQSGQPDQSQTDVLAGHAEWIQGAVESTIWCSGTQAQSILRTPSMAEGRYQAEAKNPQNPQSTQTPQNPSNPERQPGQPEQSQTGLLAGHAEWIKGAAESTIGSLTGSRSWRESGEQDKAHARAALQAAVEHRDPAKSGYGRAEEIAGRLTGCEGMRHEGAASKSKPRSD</sequence>
<protein>
    <submittedName>
        <fullName evidence="2">Uncharacterized protein</fullName>
    </submittedName>
</protein>
<accession>A0ABR3VLJ2</accession>
<reference evidence="2 3" key="1">
    <citation type="journal article" date="2024" name="Commun. Biol.">
        <title>Comparative genomic analysis of thermophilic fungi reveals convergent evolutionary adaptations and gene losses.</title>
        <authorList>
            <person name="Steindorff A.S."/>
            <person name="Aguilar-Pontes M.V."/>
            <person name="Robinson A.J."/>
            <person name="Andreopoulos B."/>
            <person name="LaButti K."/>
            <person name="Kuo A."/>
            <person name="Mondo S."/>
            <person name="Riley R."/>
            <person name="Otillar R."/>
            <person name="Haridas S."/>
            <person name="Lipzen A."/>
            <person name="Grimwood J."/>
            <person name="Schmutz J."/>
            <person name="Clum A."/>
            <person name="Reid I.D."/>
            <person name="Moisan M.C."/>
            <person name="Butler G."/>
            <person name="Nguyen T.T.M."/>
            <person name="Dewar K."/>
            <person name="Conant G."/>
            <person name="Drula E."/>
            <person name="Henrissat B."/>
            <person name="Hansel C."/>
            <person name="Singer S."/>
            <person name="Hutchinson M.I."/>
            <person name="de Vries R.P."/>
            <person name="Natvig D.O."/>
            <person name="Powell A.J."/>
            <person name="Tsang A."/>
            <person name="Grigoriev I.V."/>
        </authorList>
    </citation>
    <scope>NUCLEOTIDE SEQUENCE [LARGE SCALE GENOMIC DNA]</scope>
    <source>
        <strain evidence="2 3">CBS 620.91</strain>
    </source>
</reference>
<feature type="compositionally biased region" description="Basic and acidic residues" evidence="1">
    <location>
        <begin position="144"/>
        <end position="161"/>
    </location>
</feature>
<feature type="compositionally biased region" description="Basic and acidic residues" evidence="1">
    <location>
        <begin position="124"/>
        <end position="135"/>
    </location>
</feature>
<feature type="compositionally biased region" description="Low complexity" evidence="1">
    <location>
        <begin position="70"/>
        <end position="86"/>
    </location>
</feature>
<organism evidence="2 3">
    <name type="scientific">Humicola insolens</name>
    <name type="common">Soft-rot fungus</name>
    <dbReference type="NCBI Taxonomy" id="85995"/>
    <lineage>
        <taxon>Eukaryota</taxon>
        <taxon>Fungi</taxon>
        <taxon>Dikarya</taxon>
        <taxon>Ascomycota</taxon>
        <taxon>Pezizomycotina</taxon>
        <taxon>Sordariomycetes</taxon>
        <taxon>Sordariomycetidae</taxon>
        <taxon>Sordariales</taxon>
        <taxon>Chaetomiaceae</taxon>
        <taxon>Mycothermus</taxon>
    </lineage>
</organism>
<evidence type="ECO:0000313" key="2">
    <source>
        <dbReference type="EMBL" id="KAL1842572.1"/>
    </source>
</evidence>
<proteinExistence type="predicted"/>
<comment type="caution">
    <text evidence="2">The sequence shown here is derived from an EMBL/GenBank/DDBJ whole genome shotgun (WGS) entry which is preliminary data.</text>
</comment>
<feature type="compositionally biased region" description="Basic and acidic residues" evidence="1">
    <location>
        <begin position="169"/>
        <end position="184"/>
    </location>
</feature>
<evidence type="ECO:0000256" key="1">
    <source>
        <dbReference type="SAM" id="MobiDB-lite"/>
    </source>
</evidence>
<feature type="region of interest" description="Disordered" evidence="1">
    <location>
        <begin position="1"/>
        <end position="32"/>
    </location>
</feature>
<gene>
    <name evidence="2" type="ORF">VTJ49DRAFT_4855</name>
</gene>
<evidence type="ECO:0000313" key="3">
    <source>
        <dbReference type="Proteomes" id="UP001583172"/>
    </source>
</evidence>
<feature type="compositionally biased region" description="Polar residues" evidence="1">
    <location>
        <begin position="1"/>
        <end position="26"/>
    </location>
</feature>
<keyword evidence="3" id="KW-1185">Reference proteome</keyword>
<dbReference type="Proteomes" id="UP001583172">
    <property type="component" value="Unassembled WGS sequence"/>
</dbReference>
<name>A0ABR3VLJ2_HUMIN</name>
<feature type="region of interest" description="Disordered" evidence="1">
    <location>
        <begin position="55"/>
        <end position="184"/>
    </location>
</feature>